<feature type="region of interest" description="Disordered" evidence="1">
    <location>
        <begin position="40"/>
        <end position="95"/>
    </location>
</feature>
<feature type="compositionally biased region" description="Low complexity" evidence="1">
    <location>
        <begin position="440"/>
        <end position="450"/>
    </location>
</feature>
<feature type="compositionally biased region" description="Basic and acidic residues" evidence="1">
    <location>
        <begin position="466"/>
        <end position="485"/>
    </location>
</feature>
<dbReference type="Proteomes" id="UP000838412">
    <property type="component" value="Chromosome 18"/>
</dbReference>
<keyword evidence="2" id="KW-0472">Membrane</keyword>
<feature type="region of interest" description="Disordered" evidence="1">
    <location>
        <begin position="184"/>
        <end position="257"/>
    </location>
</feature>
<feature type="compositionally biased region" description="Basic and acidic residues" evidence="1">
    <location>
        <begin position="1154"/>
        <end position="1171"/>
    </location>
</feature>
<gene>
    <name evidence="3" type="primary">Hypp9014</name>
    <name evidence="3" type="ORF">BLAG_LOCUS11638</name>
</gene>
<feature type="region of interest" description="Disordered" evidence="1">
    <location>
        <begin position="516"/>
        <end position="1336"/>
    </location>
</feature>
<feature type="compositionally biased region" description="Low complexity" evidence="1">
    <location>
        <begin position="1195"/>
        <end position="1206"/>
    </location>
</feature>
<proteinExistence type="predicted"/>
<feature type="region of interest" description="Disordered" evidence="1">
    <location>
        <begin position="490"/>
        <end position="509"/>
    </location>
</feature>
<dbReference type="OrthoDB" id="10046227at2759"/>
<feature type="compositionally biased region" description="Basic and acidic residues" evidence="1">
    <location>
        <begin position="108"/>
        <end position="120"/>
    </location>
</feature>
<evidence type="ECO:0000313" key="3">
    <source>
        <dbReference type="EMBL" id="CAH1251163.1"/>
    </source>
</evidence>
<feature type="compositionally biased region" description="Basic and acidic residues" evidence="1">
    <location>
        <begin position="944"/>
        <end position="965"/>
    </location>
</feature>
<feature type="compositionally biased region" description="Basic and acidic residues" evidence="1">
    <location>
        <begin position="613"/>
        <end position="629"/>
    </location>
</feature>
<feature type="compositionally biased region" description="Polar residues" evidence="1">
    <location>
        <begin position="1034"/>
        <end position="1060"/>
    </location>
</feature>
<evidence type="ECO:0000256" key="2">
    <source>
        <dbReference type="SAM" id="Phobius"/>
    </source>
</evidence>
<evidence type="ECO:0000313" key="4">
    <source>
        <dbReference type="Proteomes" id="UP000838412"/>
    </source>
</evidence>
<feature type="compositionally biased region" description="Polar residues" evidence="1">
    <location>
        <begin position="455"/>
        <end position="465"/>
    </location>
</feature>
<protein>
    <submittedName>
        <fullName evidence="3">Hypp9014 protein</fullName>
    </submittedName>
</protein>
<feature type="compositionally biased region" description="Polar residues" evidence="1">
    <location>
        <begin position="917"/>
        <end position="940"/>
    </location>
</feature>
<feature type="compositionally biased region" description="Polar residues" evidence="1">
    <location>
        <begin position="995"/>
        <end position="1011"/>
    </location>
</feature>
<feature type="compositionally biased region" description="Polar residues" evidence="1">
    <location>
        <begin position="1302"/>
        <end position="1313"/>
    </location>
</feature>
<feature type="compositionally biased region" description="Basic and acidic residues" evidence="1">
    <location>
        <begin position="674"/>
        <end position="697"/>
    </location>
</feature>
<evidence type="ECO:0000256" key="1">
    <source>
        <dbReference type="SAM" id="MobiDB-lite"/>
    </source>
</evidence>
<feature type="region of interest" description="Disordered" evidence="1">
    <location>
        <begin position="108"/>
        <end position="150"/>
    </location>
</feature>
<feature type="region of interest" description="Disordered" evidence="1">
    <location>
        <begin position="440"/>
        <end position="485"/>
    </location>
</feature>
<feature type="compositionally biased region" description="Acidic residues" evidence="1">
    <location>
        <begin position="365"/>
        <end position="381"/>
    </location>
</feature>
<organism evidence="3 4">
    <name type="scientific">Branchiostoma lanceolatum</name>
    <name type="common">Common lancelet</name>
    <name type="synonym">Amphioxus lanceolatum</name>
    <dbReference type="NCBI Taxonomy" id="7740"/>
    <lineage>
        <taxon>Eukaryota</taxon>
        <taxon>Metazoa</taxon>
        <taxon>Chordata</taxon>
        <taxon>Cephalochordata</taxon>
        <taxon>Leptocardii</taxon>
        <taxon>Amphioxiformes</taxon>
        <taxon>Branchiostomatidae</taxon>
        <taxon>Branchiostoma</taxon>
    </lineage>
</organism>
<feature type="compositionally biased region" description="Basic and acidic residues" evidence="1">
    <location>
        <begin position="383"/>
        <end position="399"/>
    </location>
</feature>
<accession>A0A8J9ZAX3</accession>
<feature type="compositionally biased region" description="Basic and acidic residues" evidence="1">
    <location>
        <begin position="845"/>
        <end position="859"/>
    </location>
</feature>
<feature type="compositionally biased region" description="Low complexity" evidence="1">
    <location>
        <begin position="1274"/>
        <end position="1286"/>
    </location>
</feature>
<feature type="compositionally biased region" description="Polar residues" evidence="1">
    <location>
        <begin position="653"/>
        <end position="666"/>
    </location>
</feature>
<feature type="compositionally biased region" description="Basic and acidic residues" evidence="1">
    <location>
        <begin position="869"/>
        <end position="882"/>
    </location>
</feature>
<feature type="compositionally biased region" description="Polar residues" evidence="1">
    <location>
        <begin position="1246"/>
        <end position="1270"/>
    </location>
</feature>
<feature type="compositionally biased region" description="Basic and acidic residues" evidence="1">
    <location>
        <begin position="131"/>
        <end position="143"/>
    </location>
</feature>
<feature type="compositionally biased region" description="Basic and acidic residues" evidence="1">
    <location>
        <begin position="761"/>
        <end position="776"/>
    </location>
</feature>
<dbReference type="EMBL" id="OV696703">
    <property type="protein sequence ID" value="CAH1251163.1"/>
    <property type="molecule type" value="Genomic_DNA"/>
</dbReference>
<name>A0A8J9ZAX3_BRALA</name>
<feature type="compositionally biased region" description="Polar residues" evidence="1">
    <location>
        <begin position="723"/>
        <end position="732"/>
    </location>
</feature>
<feature type="region of interest" description="Disordered" evidence="1">
    <location>
        <begin position="363"/>
        <end position="412"/>
    </location>
</feature>
<sequence length="1352" mass="146573">MALTNGQIVGICVGVILFVVFCICVPLYCYLVWKKRRREGGFESEEEGQPSTSPPPPSGKKGTENPGYEIGDEVNGAVNHGKRPDNGVVQTNGPVAVDVVENPAKIEIETPQKSVSEKPNEISLDISEESNESKSPDVRRDSIESFSRYSLNSDVDLDNISLKMRGLGDTDDILTSVMSVKSPFNFDDENVNKDPEVTPEVNGESNRMFDFDNFMKDPNLSTNQEVPEVKPEHSNVPEDRSKLYQVSDIPGNDLAPRENLSFDLERSDSLSLSSASSKETIIEMPGYAQKDMSPQLDHNVLQGNANYREELITVGNTTYGEELTLSDLEEGLNSMEIEQPAMETTEPQEVEQLVLQTAQISQAEVEVEEEPEEEHVEESTVEPEVKIQIEKATEVEKPDLPANDVIPNGHDVEPMTLGVEMISDSDSGSDVPTCSISMAAEDSSSTDASAGENDGTVSVQIPERTSVTEERVKQIPERTSVTDEKVNDSDTFLSFDKTPPTIMGDSFQKSMFSTLDSSVPKLETPPSLNEEPEVTTLSFRSKDGVDDDSVSISSASSGSSVGSKGDVLKESLAVEEPHSPPFSPITPLRKRFFSDTPETGGVPASQVTSSPLEEGRQLEPETGEAKSITDTEPPWKSFDLSPTSKKEMDSELETVTTADEVSSQVAIETPPEPDVTKIDEQFEEKALTFAKPDENRAVADSASSESSSSESERPNADSDTPEENVSTETPLQTEKVEDDPATPQKQEEPTVVQESKTFESILDRPSVDRKVSEPRAESPSVGIGGDPTDDVVSSVGSALTSWRTRKPWRTRGIGRFDDDSSSGRSTPESEKTKDASFFSSLLGPSKEDAIKGTRSDSRTPRFKYKGLRRSYEDSEEEDRKGDIFSSPTANVEGNVAAKTEIEETSVSKQIEEKLSEPSDNTPRKTFNGSSANTTAQQAQVLETPPRRKIDDIVNHLNNRSDKQQTEVDQSSTPEPVPAAKETPSRPPLPSPDHLTASQRQLVQKESPSSSAPGRPPLPSTPNLNRTESYKALTPEQQSEIISAKSTPTSRTPEANLQVSTPKIAEATPKVPETTPKVADTTPKVADTTPKVADTTPKIPDSITPSIPDTTTPKVPEATPKVPETTPKVPETTPKLPETTPKVNETTTKVPDSTPKARETRTLPGRTRDKPTVSKLSPARLSPYTPMPFSRERHTSPTSVSATPPSAGVAKGRRPRGVARFMNSSSNPLFHAAMLLNDEENKKNASPPAQQKKNENGSLRNGRSSSPSVKTSPAPKEQSSKPSTTTKTESEDVKPPPRKSRGSVPSTNGTSASADSALLRTPSTVSRASEDGSEYGEAVSVALDDAFAMLDDI</sequence>
<feature type="compositionally biased region" description="Low complexity" evidence="1">
    <location>
        <begin position="1093"/>
        <end position="1142"/>
    </location>
</feature>
<feature type="transmembrane region" description="Helical" evidence="2">
    <location>
        <begin position="6"/>
        <end position="33"/>
    </location>
</feature>
<feature type="compositionally biased region" description="Basic and acidic residues" evidence="1">
    <location>
        <begin position="227"/>
        <end position="242"/>
    </location>
</feature>
<keyword evidence="2" id="KW-0812">Transmembrane</keyword>
<feature type="compositionally biased region" description="Low complexity" evidence="1">
    <location>
        <begin position="550"/>
        <end position="565"/>
    </location>
</feature>
<keyword evidence="2" id="KW-1133">Transmembrane helix</keyword>
<reference evidence="3" key="1">
    <citation type="submission" date="2022-01" db="EMBL/GenBank/DDBJ databases">
        <authorList>
            <person name="Braso-Vives M."/>
        </authorList>
    </citation>
    <scope>NUCLEOTIDE SEQUENCE</scope>
</reference>
<keyword evidence="4" id="KW-1185">Reference proteome</keyword>